<feature type="compositionally biased region" description="Basic and acidic residues" evidence="1">
    <location>
        <begin position="81"/>
        <end position="93"/>
    </location>
</feature>
<evidence type="ECO:0000313" key="6">
    <source>
        <dbReference type="EMBL" id="KAG3220165.1"/>
    </source>
</evidence>
<name>A0A8T0ZFN0_9STRA</name>
<evidence type="ECO:0000313" key="5">
    <source>
        <dbReference type="EMBL" id="KAG2987256.1"/>
    </source>
</evidence>
<evidence type="ECO:0000313" key="2">
    <source>
        <dbReference type="EMBL" id="KAG2861678.1"/>
    </source>
</evidence>
<accession>A0A8T0ZFN0</accession>
<evidence type="ECO:0000313" key="4">
    <source>
        <dbReference type="EMBL" id="KAG2948051.1"/>
    </source>
</evidence>
<dbReference type="EMBL" id="RCMI01000125">
    <property type="protein sequence ID" value="KAG2932223.1"/>
    <property type="molecule type" value="Genomic_DNA"/>
</dbReference>
<sequence length="243" mass="27608">MLDHLLPLIYREYEYFDEANKENYGYVIRRRARPVSSTVSATSRTPPRPPRRNSFSGRMEGGVASARSLKRRREASDDGSEERGRAKKQETTVETKPAAKSLKRRRDDTEDGSDERGHAKKHETIEQAVKEEPAEKEKEETATVEEKEESPDEAELVTPVKKPKEHKISAKKVKKLKSKKIKVTEQKKTVKVSKIPPARTLCGWTHDFRRDSVLLDPKPISTLSVSTKVQYFVCFASSSGPLD</sequence>
<organism evidence="2 7">
    <name type="scientific">Phytophthora cactorum</name>
    <dbReference type="NCBI Taxonomy" id="29920"/>
    <lineage>
        <taxon>Eukaryota</taxon>
        <taxon>Sar</taxon>
        <taxon>Stramenopiles</taxon>
        <taxon>Oomycota</taxon>
        <taxon>Peronosporomycetes</taxon>
        <taxon>Peronosporales</taxon>
        <taxon>Peronosporaceae</taxon>
        <taxon>Phytophthora</taxon>
    </lineage>
</organism>
<reference evidence="2" key="1">
    <citation type="submission" date="2018-10" db="EMBL/GenBank/DDBJ databases">
        <title>Effector identification in a new, highly contiguous assembly of the strawberry crown rot pathogen Phytophthora cactorum.</title>
        <authorList>
            <person name="Armitage A.D."/>
            <person name="Nellist C.F."/>
            <person name="Bates H."/>
            <person name="Vickerstaff R.J."/>
            <person name="Harrison R.J."/>
        </authorList>
    </citation>
    <scope>NUCLEOTIDE SEQUENCE</scope>
    <source>
        <strain evidence="2">15-7</strain>
        <strain evidence="3">4032</strain>
        <strain evidence="4">4040</strain>
        <strain evidence="5">P415</strain>
        <strain evidence="6">P421</strain>
    </source>
</reference>
<dbReference type="Proteomes" id="UP000774804">
    <property type="component" value="Unassembled WGS sequence"/>
</dbReference>
<feature type="compositionally biased region" description="Low complexity" evidence="1">
    <location>
        <begin position="34"/>
        <end position="45"/>
    </location>
</feature>
<proteinExistence type="predicted"/>
<dbReference type="VEuPathDB" id="FungiDB:PC110_g7659"/>
<dbReference type="EMBL" id="RCMK01000119">
    <property type="protein sequence ID" value="KAG2948051.1"/>
    <property type="molecule type" value="Genomic_DNA"/>
</dbReference>
<comment type="caution">
    <text evidence="2">The sequence shown here is derived from an EMBL/GenBank/DDBJ whole genome shotgun (WGS) entry which is preliminary data.</text>
</comment>
<evidence type="ECO:0000256" key="1">
    <source>
        <dbReference type="SAM" id="MobiDB-lite"/>
    </source>
</evidence>
<dbReference type="Proteomes" id="UP000760860">
    <property type="component" value="Unassembled WGS sequence"/>
</dbReference>
<feature type="region of interest" description="Disordered" evidence="1">
    <location>
        <begin position="33"/>
        <end position="173"/>
    </location>
</feature>
<evidence type="ECO:0000313" key="7">
    <source>
        <dbReference type="Proteomes" id="UP000735874"/>
    </source>
</evidence>
<dbReference type="AlphaFoldDB" id="A0A8T0ZFN0"/>
<protein>
    <submittedName>
        <fullName evidence="2">Uncharacterized protein</fullName>
    </submittedName>
</protein>
<feature type="compositionally biased region" description="Basic and acidic residues" evidence="1">
    <location>
        <begin position="114"/>
        <end position="145"/>
    </location>
</feature>
<dbReference type="EMBL" id="RCML01000175">
    <property type="protein sequence ID" value="KAG2987256.1"/>
    <property type="molecule type" value="Genomic_DNA"/>
</dbReference>
<feature type="compositionally biased region" description="Acidic residues" evidence="1">
    <location>
        <begin position="146"/>
        <end position="155"/>
    </location>
</feature>
<dbReference type="EMBL" id="RCMG01000147">
    <property type="protein sequence ID" value="KAG2861678.1"/>
    <property type="molecule type" value="Genomic_DNA"/>
</dbReference>
<feature type="compositionally biased region" description="Basic residues" evidence="1">
    <location>
        <begin position="161"/>
        <end position="173"/>
    </location>
</feature>
<dbReference type="Proteomes" id="UP000736787">
    <property type="component" value="Unassembled WGS sequence"/>
</dbReference>
<dbReference type="EMBL" id="RCMV01000277">
    <property type="protein sequence ID" value="KAG3220165.1"/>
    <property type="molecule type" value="Genomic_DNA"/>
</dbReference>
<dbReference type="Proteomes" id="UP000697107">
    <property type="component" value="Unassembled WGS sequence"/>
</dbReference>
<dbReference type="Proteomes" id="UP000735874">
    <property type="component" value="Unassembled WGS sequence"/>
</dbReference>
<gene>
    <name evidence="2" type="ORF">PC113_g6962</name>
    <name evidence="3" type="ORF">PC115_g5867</name>
    <name evidence="4" type="ORF">PC117_g6312</name>
    <name evidence="5" type="ORF">PC118_g7379</name>
    <name evidence="6" type="ORF">PC129_g9060</name>
</gene>
<evidence type="ECO:0000313" key="3">
    <source>
        <dbReference type="EMBL" id="KAG2932223.1"/>
    </source>
</evidence>